<evidence type="ECO:0000256" key="3">
    <source>
        <dbReference type="ARBA" id="ARBA00023125"/>
    </source>
</evidence>
<sequence length="258" mass="28743">MSLNERQSHILNWVQQCDLLLVEEMVERFGVSSQTIRKDINQLAERHLVRRQHGGIAPVSTAENLSFANRQSLNSEAKQSIAERVAKTIPNGASVFLGIGTTVEFVAKALLSHQALQIFTNNLMVATLFADRPDIPVRLTAGRMRHRHCDLVGSDALESMRKYVFDYGVLGCGGLHEAFGILDFDPDEANLSRVLIEQSRHALLVADQYKWGRKASARVASFDRVECLFTDEISTEQRQLLVRQGVVVQGTQDVNDGA</sequence>
<dbReference type="AlphaFoldDB" id="A0A0K6INC7"/>
<dbReference type="InterPro" id="IPR001034">
    <property type="entry name" value="DeoR_HTH"/>
</dbReference>
<evidence type="ECO:0000313" key="6">
    <source>
        <dbReference type="EMBL" id="CUB04615.1"/>
    </source>
</evidence>
<evidence type="ECO:0000259" key="5">
    <source>
        <dbReference type="PROSITE" id="PS51000"/>
    </source>
</evidence>
<dbReference type="Pfam" id="PF00455">
    <property type="entry name" value="DeoRC"/>
    <property type="match status" value="1"/>
</dbReference>
<dbReference type="GO" id="GO:0003677">
    <property type="term" value="F:DNA binding"/>
    <property type="evidence" value="ECO:0007669"/>
    <property type="project" value="UniProtKB-KW"/>
</dbReference>
<evidence type="ECO:0000256" key="4">
    <source>
        <dbReference type="ARBA" id="ARBA00023163"/>
    </source>
</evidence>
<reference evidence="7" key="1">
    <citation type="submission" date="2015-08" db="EMBL/GenBank/DDBJ databases">
        <authorList>
            <person name="Varghese N."/>
        </authorList>
    </citation>
    <scope>NUCLEOTIDE SEQUENCE [LARGE SCALE GENOMIC DNA]</scope>
    <source>
        <strain evidence="7">JCM 18476</strain>
    </source>
</reference>
<dbReference type="PROSITE" id="PS51000">
    <property type="entry name" value="HTH_DEOR_2"/>
    <property type="match status" value="1"/>
</dbReference>
<dbReference type="OrthoDB" id="9814815at2"/>
<dbReference type="InterPro" id="IPR014036">
    <property type="entry name" value="DeoR-like_C"/>
</dbReference>
<dbReference type="Proteomes" id="UP000182769">
    <property type="component" value="Unassembled WGS sequence"/>
</dbReference>
<dbReference type="SMART" id="SM00420">
    <property type="entry name" value="HTH_DEOR"/>
    <property type="match status" value="1"/>
</dbReference>
<gene>
    <name evidence="6" type="ORF">Ga0061065_107189</name>
</gene>
<dbReference type="InterPro" id="IPR050313">
    <property type="entry name" value="Carb_Metab_HTH_regulators"/>
</dbReference>
<evidence type="ECO:0000313" key="7">
    <source>
        <dbReference type="Proteomes" id="UP000182769"/>
    </source>
</evidence>
<keyword evidence="2" id="KW-0805">Transcription regulation</keyword>
<dbReference type="EMBL" id="CYHG01000007">
    <property type="protein sequence ID" value="CUB04615.1"/>
    <property type="molecule type" value="Genomic_DNA"/>
</dbReference>
<feature type="domain" description="HTH deoR-type" evidence="5">
    <location>
        <begin position="3"/>
        <end position="58"/>
    </location>
</feature>
<dbReference type="SMART" id="SM01134">
    <property type="entry name" value="DeoRC"/>
    <property type="match status" value="1"/>
</dbReference>
<dbReference type="PROSITE" id="PS00894">
    <property type="entry name" value="HTH_DEOR_1"/>
    <property type="match status" value="1"/>
</dbReference>
<keyword evidence="4" id="KW-0804">Transcription</keyword>
<dbReference type="InterPro" id="IPR037171">
    <property type="entry name" value="NagB/RpiA_transferase-like"/>
</dbReference>
<dbReference type="PANTHER" id="PTHR30363">
    <property type="entry name" value="HTH-TYPE TRANSCRIPTIONAL REGULATOR SRLR-RELATED"/>
    <property type="match status" value="1"/>
</dbReference>
<dbReference type="Gene3D" id="1.10.10.10">
    <property type="entry name" value="Winged helix-like DNA-binding domain superfamily/Winged helix DNA-binding domain"/>
    <property type="match status" value="1"/>
</dbReference>
<dbReference type="InterPro" id="IPR036390">
    <property type="entry name" value="WH_DNA-bd_sf"/>
</dbReference>
<dbReference type="InterPro" id="IPR036388">
    <property type="entry name" value="WH-like_DNA-bd_sf"/>
</dbReference>
<dbReference type="SUPFAM" id="SSF46785">
    <property type="entry name" value="Winged helix' DNA-binding domain"/>
    <property type="match status" value="1"/>
</dbReference>
<dbReference type="InterPro" id="IPR018356">
    <property type="entry name" value="Tscrpt_reg_HTH_DeoR_CS"/>
</dbReference>
<dbReference type="RefSeq" id="WP_055463554.1">
    <property type="nucleotide sequence ID" value="NZ_CYHG01000007.1"/>
</dbReference>
<keyword evidence="3" id="KW-0238">DNA-binding</keyword>
<dbReference type="GO" id="GO:0003700">
    <property type="term" value="F:DNA-binding transcription factor activity"/>
    <property type="evidence" value="ECO:0007669"/>
    <property type="project" value="InterPro"/>
</dbReference>
<dbReference type="Gene3D" id="3.30.750.70">
    <property type="entry name" value="4-hydroxybutyrate coenzyme like domains"/>
    <property type="match status" value="1"/>
</dbReference>
<accession>A0A0K6INC7</accession>
<keyword evidence="1" id="KW-0678">Repressor</keyword>
<organism evidence="6 7">
    <name type="scientific">Marinomonas fungiae</name>
    <dbReference type="NCBI Taxonomy" id="1137284"/>
    <lineage>
        <taxon>Bacteria</taxon>
        <taxon>Pseudomonadati</taxon>
        <taxon>Pseudomonadota</taxon>
        <taxon>Gammaproteobacteria</taxon>
        <taxon>Oceanospirillales</taxon>
        <taxon>Oceanospirillaceae</taxon>
        <taxon>Marinomonas</taxon>
    </lineage>
</organism>
<name>A0A0K6INC7_9GAMM</name>
<dbReference type="SUPFAM" id="SSF100950">
    <property type="entry name" value="NagB/RpiA/CoA transferase-like"/>
    <property type="match status" value="1"/>
</dbReference>
<dbReference type="STRING" id="1137284.GCA_001418205_02485"/>
<proteinExistence type="predicted"/>
<evidence type="ECO:0000256" key="2">
    <source>
        <dbReference type="ARBA" id="ARBA00023015"/>
    </source>
</evidence>
<keyword evidence="7" id="KW-1185">Reference proteome</keyword>
<evidence type="ECO:0000256" key="1">
    <source>
        <dbReference type="ARBA" id="ARBA00022491"/>
    </source>
</evidence>
<dbReference type="Pfam" id="PF08220">
    <property type="entry name" value="HTH_DeoR"/>
    <property type="match status" value="1"/>
</dbReference>
<dbReference type="PRINTS" id="PR00037">
    <property type="entry name" value="HTHLACR"/>
</dbReference>
<protein>
    <submittedName>
        <fullName evidence="6">Transcriptional regulator, DeoR family</fullName>
    </submittedName>
</protein>
<dbReference type="PANTHER" id="PTHR30363:SF4">
    <property type="entry name" value="GLYCEROL-3-PHOSPHATE REGULON REPRESSOR"/>
    <property type="match status" value="1"/>
</dbReference>